<name>A0A066ZN65_HYDMR</name>
<gene>
    <name evidence="2" type="ORF">EI16_01265</name>
</gene>
<dbReference type="EMBL" id="JMIU01000001">
    <property type="protein sequence ID" value="KDN94972.1"/>
    <property type="molecule type" value="Genomic_DNA"/>
</dbReference>
<proteinExistence type="predicted"/>
<feature type="transmembrane region" description="Helical" evidence="1">
    <location>
        <begin position="45"/>
        <end position="65"/>
    </location>
</feature>
<accession>A0A066ZN65</accession>
<organism evidence="2 3">
    <name type="scientific">Hydrogenovibrio marinus</name>
    <dbReference type="NCBI Taxonomy" id="28885"/>
    <lineage>
        <taxon>Bacteria</taxon>
        <taxon>Pseudomonadati</taxon>
        <taxon>Pseudomonadota</taxon>
        <taxon>Gammaproteobacteria</taxon>
        <taxon>Thiotrichales</taxon>
        <taxon>Piscirickettsiaceae</taxon>
        <taxon>Hydrogenovibrio</taxon>
    </lineage>
</organism>
<sequence>MSKLLNFLTLIGLIAFGYWMIKRYFHQRKLRQQGIVIEQKGLRPITVFSIVLLSIYALYLIIHFWNMS</sequence>
<dbReference type="Proteomes" id="UP000027341">
    <property type="component" value="Unassembled WGS sequence"/>
</dbReference>
<feature type="transmembrane region" description="Helical" evidence="1">
    <location>
        <begin position="6"/>
        <end position="25"/>
    </location>
</feature>
<dbReference type="AlphaFoldDB" id="A0A066ZN65"/>
<reference evidence="2 3" key="1">
    <citation type="submission" date="2014-04" db="EMBL/GenBank/DDBJ databases">
        <title>Draft genome sequence of Hydrogenovibrio marinus MH-110, a model organism for aerobic H2 metabolism.</title>
        <authorList>
            <person name="Cha H.J."/>
            <person name="Jo B.H."/>
            <person name="Hwang B.H."/>
        </authorList>
    </citation>
    <scope>NUCLEOTIDE SEQUENCE [LARGE SCALE GENOMIC DNA]</scope>
    <source>
        <strain evidence="2 3">MH-110</strain>
    </source>
</reference>
<evidence type="ECO:0000256" key="1">
    <source>
        <dbReference type="SAM" id="Phobius"/>
    </source>
</evidence>
<dbReference type="STRING" id="28885.EI16_01265"/>
<keyword evidence="1" id="KW-0472">Membrane</keyword>
<evidence type="ECO:0000313" key="3">
    <source>
        <dbReference type="Proteomes" id="UP000027341"/>
    </source>
</evidence>
<keyword evidence="1" id="KW-0812">Transmembrane</keyword>
<keyword evidence="1" id="KW-1133">Transmembrane helix</keyword>
<dbReference type="RefSeq" id="WP_029908610.1">
    <property type="nucleotide sequence ID" value="NZ_AP020335.1"/>
</dbReference>
<protein>
    <submittedName>
        <fullName evidence="2">Uncharacterized protein</fullName>
    </submittedName>
</protein>
<evidence type="ECO:0000313" key="2">
    <source>
        <dbReference type="EMBL" id="KDN94972.1"/>
    </source>
</evidence>
<keyword evidence="3" id="KW-1185">Reference proteome</keyword>
<comment type="caution">
    <text evidence="2">The sequence shown here is derived from an EMBL/GenBank/DDBJ whole genome shotgun (WGS) entry which is preliminary data.</text>
</comment>